<evidence type="ECO:0000256" key="1">
    <source>
        <dbReference type="ARBA" id="ARBA00004141"/>
    </source>
</evidence>
<feature type="transmembrane region" description="Helical" evidence="5">
    <location>
        <begin position="41"/>
        <end position="60"/>
    </location>
</feature>
<comment type="subcellular location">
    <subcellularLocation>
        <location evidence="1">Membrane</location>
        <topology evidence="1">Multi-pass membrane protein</topology>
    </subcellularLocation>
</comment>
<dbReference type="AlphaFoldDB" id="A0A1I4KQF1"/>
<feature type="domain" description="RDD" evidence="6">
    <location>
        <begin position="4"/>
        <end position="124"/>
    </location>
</feature>
<evidence type="ECO:0000313" key="7">
    <source>
        <dbReference type="EMBL" id="SFL81022.1"/>
    </source>
</evidence>
<keyword evidence="4 5" id="KW-0472">Membrane</keyword>
<evidence type="ECO:0000256" key="3">
    <source>
        <dbReference type="ARBA" id="ARBA00022989"/>
    </source>
</evidence>
<name>A0A1I4KQF1_METOL</name>
<keyword evidence="2 5" id="KW-0812">Transmembrane</keyword>
<sequence>MDLFLKRVVAYILDFFVVSAFMWIISYFAYFFINYLNMFQIYHYFVFILPILILTYFTILEKNLGATVGKRLMFIEVKTTIPKRERTGRDYSITYSQGLIRSISKIYWFPIIFDVILGKFTGKTRLLDGITRTTVIEEDRDVFFENK</sequence>
<dbReference type="OrthoDB" id="77200at2157"/>
<dbReference type="GO" id="GO:0016020">
    <property type="term" value="C:membrane"/>
    <property type="evidence" value="ECO:0007669"/>
    <property type="project" value="UniProtKB-SubCell"/>
</dbReference>
<dbReference type="Proteomes" id="UP000183442">
    <property type="component" value="Unassembled WGS sequence"/>
</dbReference>
<organism evidence="7 8">
    <name type="scientific">Methanobrevibacter olleyae</name>
    <dbReference type="NCBI Taxonomy" id="294671"/>
    <lineage>
        <taxon>Archaea</taxon>
        <taxon>Methanobacteriati</taxon>
        <taxon>Methanobacteriota</taxon>
        <taxon>Methanomada group</taxon>
        <taxon>Methanobacteria</taxon>
        <taxon>Methanobacteriales</taxon>
        <taxon>Methanobacteriaceae</taxon>
        <taxon>Methanobrevibacter</taxon>
    </lineage>
</organism>
<protein>
    <submittedName>
        <fullName evidence="7">RDD family protein</fullName>
    </submittedName>
</protein>
<feature type="transmembrane region" description="Helical" evidence="5">
    <location>
        <begin position="12"/>
        <end position="35"/>
    </location>
</feature>
<accession>A0A1I4KQF1</accession>
<evidence type="ECO:0000259" key="6">
    <source>
        <dbReference type="Pfam" id="PF06271"/>
    </source>
</evidence>
<dbReference type="Pfam" id="PF06271">
    <property type="entry name" value="RDD"/>
    <property type="match status" value="1"/>
</dbReference>
<gene>
    <name evidence="7" type="ORF">SAMN02910297_01807</name>
</gene>
<proteinExistence type="predicted"/>
<evidence type="ECO:0000313" key="8">
    <source>
        <dbReference type="Proteomes" id="UP000183442"/>
    </source>
</evidence>
<reference evidence="8" key="1">
    <citation type="submission" date="2016-10" db="EMBL/GenBank/DDBJ databases">
        <authorList>
            <person name="Varghese N."/>
        </authorList>
    </citation>
    <scope>NUCLEOTIDE SEQUENCE [LARGE SCALE GENOMIC DNA]</scope>
    <source>
        <strain evidence="8">DSM 16632</strain>
    </source>
</reference>
<dbReference type="InterPro" id="IPR010432">
    <property type="entry name" value="RDD"/>
</dbReference>
<dbReference type="RefSeq" id="WP_074798924.1">
    <property type="nucleotide sequence ID" value="NZ_FOTL01000043.1"/>
</dbReference>
<keyword evidence="3 5" id="KW-1133">Transmembrane helix</keyword>
<dbReference type="EMBL" id="FOTL01000043">
    <property type="protein sequence ID" value="SFL81022.1"/>
    <property type="molecule type" value="Genomic_DNA"/>
</dbReference>
<evidence type="ECO:0000256" key="5">
    <source>
        <dbReference type="SAM" id="Phobius"/>
    </source>
</evidence>
<evidence type="ECO:0000256" key="2">
    <source>
        <dbReference type="ARBA" id="ARBA00022692"/>
    </source>
</evidence>
<evidence type="ECO:0000256" key="4">
    <source>
        <dbReference type="ARBA" id="ARBA00023136"/>
    </source>
</evidence>